<sequence>MKHSTKELLDVVYRHYPRGIDLVDEADIQRYKESEEYARIVSARRRAAADERWPALLRRIAERFPSSSVMNDSLHLPTGSLDGSYSFSVSLPSTTDSRTLWFHVSFLVPYYLVYSWRLVRFVRRPEKFRFVLGDVNFFVSGSPRDPELVSDVNDERLNSVTFEEAYVSFDLSADELPYAEWIASDIEATFGCERMPPEIGTILVPDVAVNLRNLGEATLYDCLFTERPRWVNRPPSEVRTPGIEVDASSLTGRFVAVLKVLAALYNILWSLMPEAQGAFFGGVTTDGVLRKEEILRVLAKTRVLMDPPKTPRGVASKRELEAAIRELEALVASWDGQGAPPAAMVAWASCFLDRWLGDADSGASSYS</sequence>
<accession>A0A150S8R3</accession>
<reference evidence="1 2" key="1">
    <citation type="submission" date="2014-02" db="EMBL/GenBank/DDBJ databases">
        <title>The small core and large imbalanced accessory genome model reveals a collaborative survival strategy of Sorangium cellulosum strains in nature.</title>
        <authorList>
            <person name="Han K."/>
            <person name="Peng R."/>
            <person name="Blom J."/>
            <person name="Li Y.-Z."/>
        </authorList>
    </citation>
    <scope>NUCLEOTIDE SEQUENCE [LARGE SCALE GENOMIC DNA]</scope>
    <source>
        <strain evidence="1 2">So0011-07</strain>
    </source>
</reference>
<protein>
    <submittedName>
        <fullName evidence="1">Uncharacterized protein</fullName>
    </submittedName>
</protein>
<name>A0A150S8R3_SORCE</name>
<gene>
    <name evidence="1" type="ORF">BE17_34145</name>
</gene>
<comment type="caution">
    <text evidence="1">The sequence shown here is derived from an EMBL/GenBank/DDBJ whole genome shotgun (WGS) entry which is preliminary data.</text>
</comment>
<dbReference type="AlphaFoldDB" id="A0A150S8R3"/>
<proteinExistence type="predicted"/>
<organism evidence="1 2">
    <name type="scientific">Sorangium cellulosum</name>
    <name type="common">Polyangium cellulosum</name>
    <dbReference type="NCBI Taxonomy" id="56"/>
    <lineage>
        <taxon>Bacteria</taxon>
        <taxon>Pseudomonadati</taxon>
        <taxon>Myxococcota</taxon>
        <taxon>Polyangia</taxon>
        <taxon>Polyangiales</taxon>
        <taxon>Polyangiaceae</taxon>
        <taxon>Sorangium</taxon>
    </lineage>
</organism>
<dbReference type="EMBL" id="JEMB01001290">
    <property type="protein sequence ID" value="KYF88839.1"/>
    <property type="molecule type" value="Genomic_DNA"/>
</dbReference>
<evidence type="ECO:0000313" key="2">
    <source>
        <dbReference type="Proteomes" id="UP000075635"/>
    </source>
</evidence>
<evidence type="ECO:0000313" key="1">
    <source>
        <dbReference type="EMBL" id="KYF88839.1"/>
    </source>
</evidence>
<dbReference type="Proteomes" id="UP000075635">
    <property type="component" value="Unassembled WGS sequence"/>
</dbReference>